<protein>
    <submittedName>
        <fullName evidence="1">Uncharacterized protein</fullName>
    </submittedName>
</protein>
<dbReference type="EMBL" id="BPLR01021433">
    <property type="protein sequence ID" value="GIX89521.1"/>
    <property type="molecule type" value="Genomic_DNA"/>
</dbReference>
<name>A0AAV4NXN3_CAEEX</name>
<comment type="caution">
    <text evidence="1">The sequence shown here is derived from an EMBL/GenBank/DDBJ whole genome shotgun (WGS) entry which is preliminary data.</text>
</comment>
<dbReference type="AlphaFoldDB" id="A0AAV4NXN3"/>
<accession>A0AAV4NXN3</accession>
<keyword evidence="2" id="KW-1185">Reference proteome</keyword>
<organism evidence="1 2">
    <name type="scientific">Caerostris extrusa</name>
    <name type="common">Bark spider</name>
    <name type="synonym">Caerostris bankana</name>
    <dbReference type="NCBI Taxonomy" id="172846"/>
    <lineage>
        <taxon>Eukaryota</taxon>
        <taxon>Metazoa</taxon>
        <taxon>Ecdysozoa</taxon>
        <taxon>Arthropoda</taxon>
        <taxon>Chelicerata</taxon>
        <taxon>Arachnida</taxon>
        <taxon>Araneae</taxon>
        <taxon>Araneomorphae</taxon>
        <taxon>Entelegynae</taxon>
        <taxon>Araneoidea</taxon>
        <taxon>Araneidae</taxon>
        <taxon>Caerostris</taxon>
    </lineage>
</organism>
<gene>
    <name evidence="1" type="ORF">CEXT_623411</name>
</gene>
<sequence>MSINLQVGISSIFLCGASVDPVFLLCTPCKAHRRAIIFSGTTCICKTQKAPARPMMTDPISVSLFSWKFPNPFRCVFSTFPFNLFLISENI</sequence>
<evidence type="ECO:0000313" key="2">
    <source>
        <dbReference type="Proteomes" id="UP001054945"/>
    </source>
</evidence>
<proteinExistence type="predicted"/>
<evidence type="ECO:0000313" key="1">
    <source>
        <dbReference type="EMBL" id="GIX89521.1"/>
    </source>
</evidence>
<reference evidence="1 2" key="1">
    <citation type="submission" date="2021-06" db="EMBL/GenBank/DDBJ databases">
        <title>Caerostris extrusa draft genome.</title>
        <authorList>
            <person name="Kono N."/>
            <person name="Arakawa K."/>
        </authorList>
    </citation>
    <scope>NUCLEOTIDE SEQUENCE [LARGE SCALE GENOMIC DNA]</scope>
</reference>
<dbReference type="Proteomes" id="UP001054945">
    <property type="component" value="Unassembled WGS sequence"/>
</dbReference>